<gene>
    <name evidence="5" type="ORF">M0813_29479</name>
</gene>
<sequence>MDGVNDYDYLFKILLIGDSGVGKSCVLLRFTKIKTIDLNGKQTKLQIWDTAGQERFQTITRNYYKGAQGIFLVYDVSERDTFDNIQNWVDEVKNNTEKAVTMLLIGNKCDLVNKRQVSTEEGEQLAQNLKMCFLETSAKDNTNIAKCFQVMAGEIEIKLSTDENEIDNKKIISVTEGKKIKKRKIC</sequence>
<dbReference type="InterPro" id="IPR050305">
    <property type="entry name" value="Small_GTPase_Rab"/>
</dbReference>
<dbReference type="NCBIfam" id="TIGR00231">
    <property type="entry name" value="small_GTP"/>
    <property type="match status" value="1"/>
</dbReference>
<dbReference type="EMBL" id="JAOAOG010000270">
    <property type="protein sequence ID" value="KAJ6234489.1"/>
    <property type="molecule type" value="Genomic_DNA"/>
</dbReference>
<organism evidence="5 6">
    <name type="scientific">Anaeramoeba flamelloides</name>
    <dbReference type="NCBI Taxonomy" id="1746091"/>
    <lineage>
        <taxon>Eukaryota</taxon>
        <taxon>Metamonada</taxon>
        <taxon>Anaeramoebidae</taxon>
        <taxon>Anaeramoeba</taxon>
    </lineage>
</organism>
<dbReference type="Proteomes" id="UP001150062">
    <property type="component" value="Unassembled WGS sequence"/>
</dbReference>
<evidence type="ECO:0000313" key="6">
    <source>
        <dbReference type="Proteomes" id="UP001150062"/>
    </source>
</evidence>
<comment type="caution">
    <text evidence="5">The sequence shown here is derived from an EMBL/GenBank/DDBJ whole genome shotgun (WGS) entry which is preliminary data.</text>
</comment>
<dbReference type="PROSITE" id="PS51419">
    <property type="entry name" value="RAB"/>
    <property type="match status" value="1"/>
</dbReference>
<keyword evidence="6" id="KW-1185">Reference proteome</keyword>
<proteinExistence type="inferred from homology"/>
<evidence type="ECO:0000256" key="3">
    <source>
        <dbReference type="ARBA" id="ARBA00023134"/>
    </source>
</evidence>
<protein>
    <submittedName>
        <fullName evidence="5">Small gtp binding protein rab8</fullName>
    </submittedName>
</protein>
<dbReference type="SUPFAM" id="SSF52540">
    <property type="entry name" value="P-loop containing nucleoside triphosphate hydrolases"/>
    <property type="match status" value="1"/>
</dbReference>
<dbReference type="PROSITE" id="PS51421">
    <property type="entry name" value="RAS"/>
    <property type="match status" value="1"/>
</dbReference>
<dbReference type="SMART" id="SM00176">
    <property type="entry name" value="RAN"/>
    <property type="match status" value="1"/>
</dbReference>
<evidence type="ECO:0000256" key="4">
    <source>
        <dbReference type="ARBA" id="ARBA00023288"/>
    </source>
</evidence>
<dbReference type="InterPro" id="IPR027417">
    <property type="entry name" value="P-loop_NTPase"/>
</dbReference>
<evidence type="ECO:0000313" key="5">
    <source>
        <dbReference type="EMBL" id="KAJ6234489.1"/>
    </source>
</evidence>
<dbReference type="SMART" id="SM00175">
    <property type="entry name" value="RAB"/>
    <property type="match status" value="1"/>
</dbReference>
<keyword evidence="4" id="KW-0449">Lipoprotein</keyword>
<dbReference type="InterPro" id="IPR001806">
    <property type="entry name" value="Small_GTPase"/>
</dbReference>
<keyword evidence="3" id="KW-0342">GTP-binding</keyword>
<dbReference type="InterPro" id="IPR005225">
    <property type="entry name" value="Small_GTP-bd"/>
</dbReference>
<evidence type="ECO:0000256" key="2">
    <source>
        <dbReference type="ARBA" id="ARBA00022741"/>
    </source>
</evidence>
<dbReference type="Pfam" id="PF00071">
    <property type="entry name" value="Ras"/>
    <property type="match status" value="1"/>
</dbReference>
<accession>A0ABQ8XQ02</accession>
<comment type="similarity">
    <text evidence="1">Belongs to the small GTPase superfamily. Rab family.</text>
</comment>
<evidence type="ECO:0000256" key="1">
    <source>
        <dbReference type="ARBA" id="ARBA00006270"/>
    </source>
</evidence>
<dbReference type="SMART" id="SM00174">
    <property type="entry name" value="RHO"/>
    <property type="match status" value="1"/>
</dbReference>
<dbReference type="Gene3D" id="3.40.50.300">
    <property type="entry name" value="P-loop containing nucleotide triphosphate hydrolases"/>
    <property type="match status" value="1"/>
</dbReference>
<reference evidence="5" key="1">
    <citation type="submission" date="2022-08" db="EMBL/GenBank/DDBJ databases">
        <title>Novel sulfate-reducing endosymbionts in the free-living metamonad Anaeramoeba.</title>
        <authorList>
            <person name="Jerlstrom-Hultqvist J."/>
            <person name="Cepicka I."/>
            <person name="Gallot-Lavallee L."/>
            <person name="Salas-Leiva D."/>
            <person name="Curtis B.A."/>
            <person name="Zahonova K."/>
            <person name="Pipaliya S."/>
            <person name="Dacks J."/>
            <person name="Roger A.J."/>
        </authorList>
    </citation>
    <scope>NUCLEOTIDE SEQUENCE</scope>
    <source>
        <strain evidence="5">Schooner1</strain>
    </source>
</reference>
<dbReference type="PANTHER" id="PTHR47980">
    <property type="entry name" value="LD44762P"/>
    <property type="match status" value="1"/>
</dbReference>
<dbReference type="PRINTS" id="PR00449">
    <property type="entry name" value="RASTRNSFRMNG"/>
</dbReference>
<dbReference type="SMART" id="SM00173">
    <property type="entry name" value="RAS"/>
    <property type="match status" value="1"/>
</dbReference>
<keyword evidence="2" id="KW-0547">Nucleotide-binding</keyword>
<name>A0ABQ8XQ02_9EUKA</name>